<gene>
    <name evidence="9 10" type="primary">coq7</name>
    <name evidence="10" type="ORF">FLL45_12750</name>
</gene>
<dbReference type="Pfam" id="PF03232">
    <property type="entry name" value="COQ7"/>
    <property type="match status" value="1"/>
</dbReference>
<dbReference type="SUPFAM" id="SSF47240">
    <property type="entry name" value="Ferritin-like"/>
    <property type="match status" value="1"/>
</dbReference>
<name>A0A545T933_9GAMM</name>
<dbReference type="GO" id="GO:0006744">
    <property type="term" value="P:ubiquinone biosynthetic process"/>
    <property type="evidence" value="ECO:0007669"/>
    <property type="project" value="UniProtKB-UniRule"/>
</dbReference>
<keyword evidence="3 9" id="KW-0831">Ubiquinone biosynthesis</keyword>
<dbReference type="GO" id="GO:0046872">
    <property type="term" value="F:metal ion binding"/>
    <property type="evidence" value="ECO:0007669"/>
    <property type="project" value="UniProtKB-KW"/>
</dbReference>
<dbReference type="AlphaFoldDB" id="A0A545T933"/>
<evidence type="ECO:0000256" key="7">
    <source>
        <dbReference type="ARBA" id="ARBA00023033"/>
    </source>
</evidence>
<keyword evidence="11" id="KW-1185">Reference proteome</keyword>
<keyword evidence="5 9" id="KW-0560">Oxidoreductase</keyword>
<evidence type="ECO:0000256" key="8">
    <source>
        <dbReference type="ARBA" id="ARBA00023136"/>
    </source>
</evidence>
<dbReference type="CDD" id="cd01042">
    <property type="entry name" value="DMQH"/>
    <property type="match status" value="1"/>
</dbReference>
<dbReference type="UniPathway" id="UPA00232"/>
<dbReference type="Gene3D" id="1.20.1260.10">
    <property type="match status" value="1"/>
</dbReference>
<evidence type="ECO:0000313" key="10">
    <source>
        <dbReference type="EMBL" id="TQV73733.1"/>
    </source>
</evidence>
<feature type="binding site" evidence="9">
    <location>
        <position position="175"/>
    </location>
    <ligand>
        <name>Fe cation</name>
        <dbReference type="ChEBI" id="CHEBI:24875"/>
        <label>2</label>
    </ligand>
</feature>
<dbReference type="OrthoDB" id="5192789at2"/>
<dbReference type="InterPro" id="IPR012347">
    <property type="entry name" value="Ferritin-like"/>
</dbReference>
<dbReference type="Proteomes" id="UP000317839">
    <property type="component" value="Unassembled WGS sequence"/>
</dbReference>
<evidence type="ECO:0000256" key="1">
    <source>
        <dbReference type="ARBA" id="ARBA00004749"/>
    </source>
</evidence>
<dbReference type="PANTHER" id="PTHR11237:SF4">
    <property type="entry name" value="5-DEMETHOXYUBIQUINONE HYDROXYLASE, MITOCHONDRIAL"/>
    <property type="match status" value="1"/>
</dbReference>
<feature type="binding site" evidence="9">
    <location>
        <position position="143"/>
    </location>
    <ligand>
        <name>Fe cation</name>
        <dbReference type="ChEBI" id="CHEBI:24875"/>
        <label>2</label>
    </ligand>
</feature>
<keyword evidence="6 9" id="KW-0408">Iron</keyword>
<dbReference type="EC" id="1.14.99.60" evidence="9"/>
<evidence type="ECO:0000256" key="6">
    <source>
        <dbReference type="ARBA" id="ARBA00023004"/>
    </source>
</evidence>
<sequence>MRNISFSDRLVMLADNALKTIAGGYQVTSRPSPAKNADTSELTSEEAKHSAGLMRINHCGEVCAQALYQGQALTARLPEVREKMEQAAAEENDHLEWCANRLSQLDSRVSLFNPLWYAGSFTIGAVAGAIGDKWSLGFVAETEHQVVRHLQSHLAKLPQSDHESRAILEQMKEDEMHHATVAVAAGGADLPAPVKSMMHLMGKVMTSTVYYV</sequence>
<comment type="caution">
    <text evidence="10">The sequence shown here is derived from an EMBL/GenBank/DDBJ whole genome shotgun (WGS) entry which is preliminary data.</text>
</comment>
<evidence type="ECO:0000256" key="3">
    <source>
        <dbReference type="ARBA" id="ARBA00022688"/>
    </source>
</evidence>
<comment type="pathway">
    <text evidence="1 9">Cofactor biosynthesis; ubiquinone biosynthesis.</text>
</comment>
<evidence type="ECO:0000256" key="9">
    <source>
        <dbReference type="HAMAP-Rule" id="MF_01658"/>
    </source>
</evidence>
<dbReference type="GO" id="GO:0005886">
    <property type="term" value="C:plasma membrane"/>
    <property type="evidence" value="ECO:0007669"/>
    <property type="project" value="UniProtKB-SubCell"/>
</dbReference>
<feature type="binding site" evidence="9">
    <location>
        <position position="175"/>
    </location>
    <ligand>
        <name>Fe cation</name>
        <dbReference type="ChEBI" id="CHEBI:24875"/>
        <label>1</label>
    </ligand>
</feature>
<evidence type="ECO:0000256" key="4">
    <source>
        <dbReference type="ARBA" id="ARBA00022723"/>
    </source>
</evidence>
<feature type="binding site" evidence="9">
    <location>
        <position position="178"/>
    </location>
    <ligand>
        <name>Fe cation</name>
        <dbReference type="ChEBI" id="CHEBI:24875"/>
        <label>2</label>
    </ligand>
</feature>
<evidence type="ECO:0000313" key="11">
    <source>
        <dbReference type="Proteomes" id="UP000317839"/>
    </source>
</evidence>
<dbReference type="RefSeq" id="WP_142942441.1">
    <property type="nucleotide sequence ID" value="NZ_VIKR01000003.1"/>
</dbReference>
<comment type="subcellular location">
    <subcellularLocation>
        <location evidence="9">Cell membrane</location>
        <topology evidence="9">Peripheral membrane protein</topology>
    </subcellularLocation>
</comment>
<keyword evidence="7 9" id="KW-0503">Monooxygenase</keyword>
<accession>A0A545T933</accession>
<dbReference type="PANTHER" id="PTHR11237">
    <property type="entry name" value="COENZYME Q10 BIOSYNTHESIS PROTEIN 7"/>
    <property type="match status" value="1"/>
</dbReference>
<evidence type="ECO:0000256" key="5">
    <source>
        <dbReference type="ARBA" id="ARBA00023002"/>
    </source>
</evidence>
<feature type="binding site" evidence="9">
    <location>
        <position position="61"/>
    </location>
    <ligand>
        <name>Fe cation</name>
        <dbReference type="ChEBI" id="CHEBI:24875"/>
        <label>1</label>
    </ligand>
</feature>
<feature type="binding site" evidence="9">
    <location>
        <position position="91"/>
    </location>
    <ligand>
        <name>Fe cation</name>
        <dbReference type="ChEBI" id="CHEBI:24875"/>
        <label>1</label>
    </ligand>
</feature>
<comment type="catalytic activity">
    <reaction evidence="9">
        <text>a 5-methoxy-2-methyl-3-(all-trans-polyprenyl)benzene-1,4-diol + AH2 + O2 = a 3-demethylubiquinol + A + H2O</text>
        <dbReference type="Rhea" id="RHEA:50908"/>
        <dbReference type="Rhea" id="RHEA-COMP:10859"/>
        <dbReference type="Rhea" id="RHEA-COMP:10914"/>
        <dbReference type="ChEBI" id="CHEBI:13193"/>
        <dbReference type="ChEBI" id="CHEBI:15377"/>
        <dbReference type="ChEBI" id="CHEBI:15379"/>
        <dbReference type="ChEBI" id="CHEBI:17499"/>
        <dbReference type="ChEBI" id="CHEBI:84167"/>
        <dbReference type="ChEBI" id="CHEBI:84422"/>
        <dbReference type="EC" id="1.14.99.60"/>
    </reaction>
</comment>
<keyword evidence="2 9" id="KW-1003">Cell membrane</keyword>
<dbReference type="InterPro" id="IPR047809">
    <property type="entry name" value="COQ7_proteobact"/>
</dbReference>
<dbReference type="InterPro" id="IPR009078">
    <property type="entry name" value="Ferritin-like_SF"/>
</dbReference>
<dbReference type="NCBIfam" id="NF033656">
    <property type="entry name" value="DMQ_monoox_COQ7"/>
    <property type="match status" value="1"/>
</dbReference>
<evidence type="ECO:0000256" key="2">
    <source>
        <dbReference type="ARBA" id="ARBA00022475"/>
    </source>
</evidence>
<reference evidence="10 11" key="1">
    <citation type="submission" date="2019-06" db="EMBL/GenBank/DDBJ databases">
        <title>Draft genome of Aliikangiella marina GYP-15.</title>
        <authorList>
            <person name="Wang G."/>
        </authorList>
    </citation>
    <scope>NUCLEOTIDE SEQUENCE [LARGE SCALE GENOMIC DNA]</scope>
    <source>
        <strain evidence="10 11">GYP-15</strain>
    </source>
</reference>
<protein>
    <recommendedName>
        <fullName evidence="9">3-demethoxyubiquinol 3-hydroxylase</fullName>
        <shortName evidence="9">DMQ hydroxylase</shortName>
        <ecNumber evidence="9">1.14.99.60</ecNumber>
    </recommendedName>
    <alternativeName>
        <fullName evidence="9">2-nonaprenyl-3-methyl-6-methoxy-1,4-benzoquinol hydroxylase</fullName>
    </alternativeName>
</protein>
<comment type="cofactor">
    <cofactor evidence="9">
        <name>Fe cation</name>
        <dbReference type="ChEBI" id="CHEBI:24875"/>
    </cofactor>
    <text evidence="9">Binds 2 iron ions per subunit.</text>
</comment>
<organism evidence="10 11">
    <name type="scientific">Aliikangiella marina</name>
    <dbReference type="NCBI Taxonomy" id="1712262"/>
    <lineage>
        <taxon>Bacteria</taxon>
        <taxon>Pseudomonadati</taxon>
        <taxon>Pseudomonadota</taxon>
        <taxon>Gammaproteobacteria</taxon>
        <taxon>Oceanospirillales</taxon>
        <taxon>Pleioneaceae</taxon>
        <taxon>Aliikangiella</taxon>
    </lineage>
</organism>
<dbReference type="InterPro" id="IPR011566">
    <property type="entry name" value="Ubq_synth_Coq7"/>
</dbReference>
<keyword evidence="4 9" id="KW-0479">Metal-binding</keyword>
<proteinExistence type="inferred from homology"/>
<dbReference type="GO" id="GO:0008682">
    <property type="term" value="F:3-demethoxyubiquinol 3-hydroxylase activity"/>
    <property type="evidence" value="ECO:0007669"/>
    <property type="project" value="UniProtKB-EC"/>
</dbReference>
<dbReference type="HAMAP" id="MF_01658">
    <property type="entry name" value="COQ7"/>
    <property type="match status" value="1"/>
</dbReference>
<feature type="binding site" evidence="9">
    <location>
        <position position="94"/>
    </location>
    <ligand>
        <name>Fe cation</name>
        <dbReference type="ChEBI" id="CHEBI:24875"/>
        <label>1</label>
    </ligand>
</feature>
<comment type="function">
    <text evidence="9">Catalyzes the hydroxylation of 2-nonaprenyl-3-methyl-6-methoxy-1,4-benzoquinol during ubiquinone biosynthesis.</text>
</comment>
<feature type="binding site" evidence="9">
    <location>
        <position position="91"/>
    </location>
    <ligand>
        <name>Fe cation</name>
        <dbReference type="ChEBI" id="CHEBI:24875"/>
        <label>2</label>
    </ligand>
</feature>
<keyword evidence="8 9" id="KW-0472">Membrane</keyword>
<comment type="similarity">
    <text evidence="9">Belongs to the COQ7 family.</text>
</comment>
<dbReference type="EMBL" id="VIKR01000003">
    <property type="protein sequence ID" value="TQV73733.1"/>
    <property type="molecule type" value="Genomic_DNA"/>
</dbReference>